<dbReference type="InterPro" id="IPR036397">
    <property type="entry name" value="RNaseH_sf"/>
</dbReference>
<name>E0XYG5_9BACT</name>
<feature type="compositionally biased region" description="Basic and acidic residues" evidence="12">
    <location>
        <begin position="113"/>
        <end position="126"/>
    </location>
</feature>
<comment type="similarity">
    <text evidence="1">Belongs to the RuvC family.</text>
</comment>
<sequence length="132" mass="14122">MFDGVNEVLQTHKPDAVAIEGSFYGKDADAAAKLGEARGVLRLAVTLTGIESVVYSPAEIKKALTGNGQATKESVQYMVAQTLKMKKLPTPLDASDALAIALCHLQRPASSSSEKRGRKPEVEALLRRVSSR</sequence>
<evidence type="ECO:0000256" key="7">
    <source>
        <dbReference type="ARBA" id="ARBA00022801"/>
    </source>
</evidence>
<dbReference type="GO" id="GO:0003677">
    <property type="term" value="F:DNA binding"/>
    <property type="evidence" value="ECO:0007669"/>
    <property type="project" value="UniProtKB-KW"/>
</dbReference>
<organism evidence="13">
    <name type="scientific">uncultured bacterium HF0500_16O16</name>
    <dbReference type="NCBI Taxonomy" id="542511"/>
    <lineage>
        <taxon>Bacteria</taxon>
        <taxon>environmental samples</taxon>
    </lineage>
</organism>
<evidence type="ECO:0000256" key="5">
    <source>
        <dbReference type="ARBA" id="ARBA00022759"/>
    </source>
</evidence>
<keyword evidence="9" id="KW-0238">DNA-binding</keyword>
<dbReference type="PANTHER" id="PTHR30194:SF3">
    <property type="entry name" value="CROSSOVER JUNCTION ENDODEOXYRIBONUCLEASE RUVC"/>
    <property type="match status" value="1"/>
</dbReference>
<reference evidence="13" key="1">
    <citation type="journal article" date="2011" name="Environ. Microbiol.">
        <title>Time-series analyses of Monterey Bay coastal microbial picoplankton using a 'genome proxy' microarray.</title>
        <authorList>
            <person name="Rich V.I."/>
            <person name="Pham V.D."/>
            <person name="Eppley J."/>
            <person name="Shi Y."/>
            <person name="DeLong E.F."/>
        </authorList>
    </citation>
    <scope>NUCLEOTIDE SEQUENCE</scope>
</reference>
<evidence type="ECO:0000256" key="4">
    <source>
        <dbReference type="ARBA" id="ARBA00022723"/>
    </source>
</evidence>
<dbReference type="GO" id="GO:0006310">
    <property type="term" value="P:DNA recombination"/>
    <property type="evidence" value="ECO:0007669"/>
    <property type="project" value="UniProtKB-KW"/>
</dbReference>
<dbReference type="Pfam" id="PF02075">
    <property type="entry name" value="RuvC"/>
    <property type="match status" value="1"/>
</dbReference>
<keyword evidence="2" id="KW-0963">Cytoplasm</keyword>
<evidence type="ECO:0000256" key="6">
    <source>
        <dbReference type="ARBA" id="ARBA00022763"/>
    </source>
</evidence>
<dbReference type="SUPFAM" id="SSF53098">
    <property type="entry name" value="Ribonuclease H-like"/>
    <property type="match status" value="1"/>
</dbReference>
<dbReference type="InterPro" id="IPR012337">
    <property type="entry name" value="RNaseH-like_sf"/>
</dbReference>
<dbReference type="GO" id="GO:0046872">
    <property type="term" value="F:metal ion binding"/>
    <property type="evidence" value="ECO:0007669"/>
    <property type="project" value="UniProtKB-KW"/>
</dbReference>
<evidence type="ECO:0000256" key="11">
    <source>
        <dbReference type="ARBA" id="ARBA00023204"/>
    </source>
</evidence>
<evidence type="ECO:0000256" key="10">
    <source>
        <dbReference type="ARBA" id="ARBA00023172"/>
    </source>
</evidence>
<dbReference type="GO" id="GO:0016787">
    <property type="term" value="F:hydrolase activity"/>
    <property type="evidence" value="ECO:0007669"/>
    <property type="project" value="UniProtKB-KW"/>
</dbReference>
<keyword evidence="11" id="KW-0234">DNA repair</keyword>
<evidence type="ECO:0000256" key="1">
    <source>
        <dbReference type="ARBA" id="ARBA00009518"/>
    </source>
</evidence>
<proteinExistence type="inferred from homology"/>
<feature type="region of interest" description="Disordered" evidence="12">
    <location>
        <begin position="107"/>
        <end position="132"/>
    </location>
</feature>
<dbReference type="Gene3D" id="3.30.420.10">
    <property type="entry name" value="Ribonuclease H-like superfamily/Ribonuclease H"/>
    <property type="match status" value="1"/>
</dbReference>
<evidence type="ECO:0000313" key="13">
    <source>
        <dbReference type="EMBL" id="ADI19456.1"/>
    </source>
</evidence>
<dbReference type="AlphaFoldDB" id="E0XYG5"/>
<dbReference type="GO" id="GO:0006281">
    <property type="term" value="P:DNA repair"/>
    <property type="evidence" value="ECO:0007669"/>
    <property type="project" value="UniProtKB-KW"/>
</dbReference>
<evidence type="ECO:0000256" key="12">
    <source>
        <dbReference type="SAM" id="MobiDB-lite"/>
    </source>
</evidence>
<keyword evidence="7" id="KW-0378">Hydrolase</keyword>
<dbReference type="EMBL" id="GU474921">
    <property type="protein sequence ID" value="ADI19456.1"/>
    <property type="molecule type" value="Genomic_DNA"/>
</dbReference>
<keyword evidence="4" id="KW-0479">Metal-binding</keyword>
<keyword evidence="5 13" id="KW-0255">Endonuclease</keyword>
<dbReference type="GO" id="GO:0004520">
    <property type="term" value="F:DNA endonuclease activity"/>
    <property type="evidence" value="ECO:0007669"/>
    <property type="project" value="InterPro"/>
</dbReference>
<accession>E0XYG5</accession>
<protein>
    <submittedName>
        <fullName evidence="13">Holliday junction resolvasome, endonuclease subunit</fullName>
    </submittedName>
</protein>
<evidence type="ECO:0000256" key="2">
    <source>
        <dbReference type="ARBA" id="ARBA00022490"/>
    </source>
</evidence>
<keyword evidence="10" id="KW-0233">DNA recombination</keyword>
<evidence type="ECO:0000256" key="3">
    <source>
        <dbReference type="ARBA" id="ARBA00022722"/>
    </source>
</evidence>
<keyword evidence="6" id="KW-0227">DNA damage</keyword>
<evidence type="ECO:0000256" key="9">
    <source>
        <dbReference type="ARBA" id="ARBA00023125"/>
    </source>
</evidence>
<keyword evidence="3" id="KW-0540">Nuclease</keyword>
<dbReference type="PANTHER" id="PTHR30194">
    <property type="entry name" value="CROSSOVER JUNCTION ENDODEOXYRIBONUCLEASE RUVC"/>
    <property type="match status" value="1"/>
</dbReference>
<evidence type="ECO:0000256" key="8">
    <source>
        <dbReference type="ARBA" id="ARBA00022842"/>
    </source>
</evidence>
<dbReference type="CDD" id="cd16962">
    <property type="entry name" value="RuvC"/>
    <property type="match status" value="1"/>
</dbReference>
<dbReference type="InterPro" id="IPR002176">
    <property type="entry name" value="X-over_junc_endoDNase_RuvC"/>
</dbReference>
<dbReference type="PRINTS" id="PR00696">
    <property type="entry name" value="RSOLVASERUVC"/>
</dbReference>
<keyword evidence="8" id="KW-0460">Magnesium</keyword>